<organism evidence="2 3">
    <name type="scientific">Gigaspora margarita</name>
    <dbReference type="NCBI Taxonomy" id="4874"/>
    <lineage>
        <taxon>Eukaryota</taxon>
        <taxon>Fungi</taxon>
        <taxon>Fungi incertae sedis</taxon>
        <taxon>Mucoromycota</taxon>
        <taxon>Glomeromycotina</taxon>
        <taxon>Glomeromycetes</taxon>
        <taxon>Diversisporales</taxon>
        <taxon>Gigasporaceae</taxon>
        <taxon>Gigaspora</taxon>
    </lineage>
</organism>
<evidence type="ECO:0000313" key="2">
    <source>
        <dbReference type="EMBL" id="KAF0449728.1"/>
    </source>
</evidence>
<feature type="compositionally biased region" description="Basic and acidic residues" evidence="1">
    <location>
        <begin position="53"/>
        <end position="66"/>
    </location>
</feature>
<comment type="caution">
    <text evidence="2">The sequence shown here is derived from an EMBL/GenBank/DDBJ whole genome shotgun (WGS) entry which is preliminary data.</text>
</comment>
<dbReference type="AlphaFoldDB" id="A0A8H3XCX3"/>
<reference evidence="2 3" key="1">
    <citation type="journal article" date="2019" name="Environ. Microbiol.">
        <title>At the nexus of three kingdoms: the genome of the mycorrhizal fungus Gigaspora margarita provides insights into plant, endobacterial and fungal interactions.</title>
        <authorList>
            <person name="Venice F."/>
            <person name="Ghignone S."/>
            <person name="Salvioli di Fossalunga A."/>
            <person name="Amselem J."/>
            <person name="Novero M."/>
            <person name="Xianan X."/>
            <person name="Sedzielewska Toro K."/>
            <person name="Morin E."/>
            <person name="Lipzen A."/>
            <person name="Grigoriev I.V."/>
            <person name="Henrissat B."/>
            <person name="Martin F.M."/>
            <person name="Bonfante P."/>
        </authorList>
    </citation>
    <scope>NUCLEOTIDE SEQUENCE [LARGE SCALE GENOMIC DNA]</scope>
    <source>
        <strain evidence="2 3">BEG34</strain>
    </source>
</reference>
<protein>
    <submittedName>
        <fullName evidence="2">Uncharacterized protein</fullName>
    </submittedName>
</protein>
<name>A0A8H3XCX3_GIGMA</name>
<evidence type="ECO:0000313" key="3">
    <source>
        <dbReference type="Proteomes" id="UP000439903"/>
    </source>
</evidence>
<keyword evidence="3" id="KW-1185">Reference proteome</keyword>
<dbReference type="OrthoDB" id="2443549at2759"/>
<accession>A0A8H3XCX3</accession>
<dbReference type="Proteomes" id="UP000439903">
    <property type="component" value="Unassembled WGS sequence"/>
</dbReference>
<sequence>MPSYMFNDSIKSEEEFDTDYVSDTENLDDLLQFSDETLDIEKMLDFNPFLNEKTNKETNEETKNYPEPEDDNSNYNIEDVINASIANKDGNVDVIYNQEMSNASETINIRYYYNEEIRVEKMNKGIHLFSKVCSDRNANRAYNLEFEAIENDDEMHNLDKKFKAFDEDIETEKDEQKAFNEGIGIGKDGQNRVNTWIWI</sequence>
<feature type="region of interest" description="Disordered" evidence="1">
    <location>
        <begin position="51"/>
        <end position="74"/>
    </location>
</feature>
<proteinExistence type="predicted"/>
<gene>
    <name evidence="2" type="ORF">F8M41_002402</name>
</gene>
<evidence type="ECO:0000256" key="1">
    <source>
        <dbReference type="SAM" id="MobiDB-lite"/>
    </source>
</evidence>
<dbReference type="EMBL" id="WTPW01001204">
    <property type="protein sequence ID" value="KAF0449728.1"/>
    <property type="molecule type" value="Genomic_DNA"/>
</dbReference>